<gene>
    <name evidence="2" type="ORF">B296_00024343</name>
</gene>
<dbReference type="Proteomes" id="UP000287651">
    <property type="component" value="Unassembled WGS sequence"/>
</dbReference>
<dbReference type="AlphaFoldDB" id="A0A427ALY7"/>
<name>A0A427ALY7_ENSVE</name>
<evidence type="ECO:0000313" key="3">
    <source>
        <dbReference type="Proteomes" id="UP000287651"/>
    </source>
</evidence>
<comment type="caution">
    <text evidence="2">The sequence shown here is derived from an EMBL/GenBank/DDBJ whole genome shotgun (WGS) entry which is preliminary data.</text>
</comment>
<organism evidence="2 3">
    <name type="scientific">Ensete ventricosum</name>
    <name type="common">Abyssinian banana</name>
    <name type="synonym">Musa ensete</name>
    <dbReference type="NCBI Taxonomy" id="4639"/>
    <lineage>
        <taxon>Eukaryota</taxon>
        <taxon>Viridiplantae</taxon>
        <taxon>Streptophyta</taxon>
        <taxon>Embryophyta</taxon>
        <taxon>Tracheophyta</taxon>
        <taxon>Spermatophyta</taxon>
        <taxon>Magnoliopsida</taxon>
        <taxon>Liliopsida</taxon>
        <taxon>Zingiberales</taxon>
        <taxon>Musaceae</taxon>
        <taxon>Ensete</taxon>
    </lineage>
</organism>
<dbReference type="EMBL" id="AMZH03001999">
    <property type="protein sequence ID" value="RRT77161.1"/>
    <property type="molecule type" value="Genomic_DNA"/>
</dbReference>
<protein>
    <submittedName>
        <fullName evidence="2">Uncharacterized protein</fullName>
    </submittedName>
</protein>
<evidence type="ECO:0000256" key="1">
    <source>
        <dbReference type="SAM" id="MobiDB-lite"/>
    </source>
</evidence>
<reference evidence="2 3" key="1">
    <citation type="journal article" date="2014" name="Agronomy (Basel)">
        <title>A Draft Genome Sequence for Ensete ventricosum, the Drought-Tolerant Tree Against Hunger.</title>
        <authorList>
            <person name="Harrison J."/>
            <person name="Moore K.A."/>
            <person name="Paszkiewicz K."/>
            <person name="Jones T."/>
            <person name="Grant M."/>
            <person name="Ambacheew D."/>
            <person name="Muzemil S."/>
            <person name="Studholme D.J."/>
        </authorList>
    </citation>
    <scope>NUCLEOTIDE SEQUENCE [LARGE SCALE GENOMIC DNA]</scope>
</reference>
<sequence>MAAVGYNKDGSGARKQDPKWAEGVLTSQDKVGTEDGSAGSTGGEQDHVAAEVTTESSANRYGQCRKMKKLRRVAAIGSVAAGKGSRSGWR</sequence>
<accession>A0A427ALY7</accession>
<proteinExistence type="predicted"/>
<feature type="compositionally biased region" description="Basic and acidic residues" evidence="1">
    <location>
        <begin position="11"/>
        <end position="20"/>
    </location>
</feature>
<feature type="region of interest" description="Disordered" evidence="1">
    <location>
        <begin position="1"/>
        <end position="57"/>
    </location>
</feature>
<evidence type="ECO:0000313" key="2">
    <source>
        <dbReference type="EMBL" id="RRT77161.1"/>
    </source>
</evidence>